<feature type="region of interest" description="Disordered" evidence="1">
    <location>
        <begin position="1"/>
        <end position="24"/>
    </location>
</feature>
<dbReference type="Gene3D" id="2.40.70.10">
    <property type="entry name" value="Acid Proteases"/>
    <property type="match status" value="1"/>
</dbReference>
<feature type="compositionally biased region" description="Acidic residues" evidence="1">
    <location>
        <begin position="12"/>
        <end position="22"/>
    </location>
</feature>
<proteinExistence type="predicted"/>
<dbReference type="AlphaFoldDB" id="A0A978URW0"/>
<sequence length="198" mass="22042">MIGDDVVTTEGNLEDTATEEPEGTTPEISFHAIAGTNHPQTIWVIGQLQNKDLRVLINGGSTHNFIDQAVITKYGLPIEKSKKFHVMVANKERIECAGLCHALTMKIQGCPVTADYYVLPVAACPVVLGVEWLCAPHYDIQTRWDHSYFSRSPTRTRSPFLEGMPKLPRVSRIGYMILPPAGCHVSHQKNLNPPTRIR</sequence>
<organism evidence="2 3">
    <name type="scientific">Ziziphus jujuba var. spinosa</name>
    <dbReference type="NCBI Taxonomy" id="714518"/>
    <lineage>
        <taxon>Eukaryota</taxon>
        <taxon>Viridiplantae</taxon>
        <taxon>Streptophyta</taxon>
        <taxon>Embryophyta</taxon>
        <taxon>Tracheophyta</taxon>
        <taxon>Spermatophyta</taxon>
        <taxon>Magnoliopsida</taxon>
        <taxon>eudicotyledons</taxon>
        <taxon>Gunneridae</taxon>
        <taxon>Pentapetalae</taxon>
        <taxon>rosids</taxon>
        <taxon>fabids</taxon>
        <taxon>Rosales</taxon>
        <taxon>Rhamnaceae</taxon>
        <taxon>Paliureae</taxon>
        <taxon>Ziziphus</taxon>
    </lineage>
</organism>
<name>A0A978URW0_ZIZJJ</name>
<evidence type="ECO:0000313" key="2">
    <source>
        <dbReference type="EMBL" id="KAH7517610.1"/>
    </source>
</evidence>
<evidence type="ECO:0000256" key="1">
    <source>
        <dbReference type="SAM" id="MobiDB-lite"/>
    </source>
</evidence>
<dbReference type="SUPFAM" id="SSF50630">
    <property type="entry name" value="Acid proteases"/>
    <property type="match status" value="1"/>
</dbReference>
<comment type="caution">
    <text evidence="2">The sequence shown here is derived from an EMBL/GenBank/DDBJ whole genome shotgun (WGS) entry which is preliminary data.</text>
</comment>
<dbReference type="CDD" id="cd00303">
    <property type="entry name" value="retropepsin_like"/>
    <property type="match status" value="1"/>
</dbReference>
<dbReference type="EMBL" id="JAEACU010000009">
    <property type="protein sequence ID" value="KAH7517610.1"/>
    <property type="molecule type" value="Genomic_DNA"/>
</dbReference>
<dbReference type="InterPro" id="IPR021109">
    <property type="entry name" value="Peptidase_aspartic_dom_sf"/>
</dbReference>
<gene>
    <name evidence="2" type="ORF">FEM48_Zijuj09G0083100</name>
</gene>
<accession>A0A978URW0</accession>
<dbReference type="Pfam" id="PF08284">
    <property type="entry name" value="RVP_2"/>
    <property type="match status" value="1"/>
</dbReference>
<reference evidence="2" key="1">
    <citation type="journal article" date="2021" name="Front. Plant Sci.">
        <title>Chromosome-Scale Genome Assembly for Chinese Sour Jujube and Insights Into Its Genome Evolution and Domestication Signature.</title>
        <authorList>
            <person name="Shen L.-Y."/>
            <person name="Luo H."/>
            <person name="Wang X.-L."/>
            <person name="Wang X.-M."/>
            <person name="Qiu X.-J."/>
            <person name="Liu H."/>
            <person name="Zhou S.-S."/>
            <person name="Jia K.-H."/>
            <person name="Nie S."/>
            <person name="Bao Y.-T."/>
            <person name="Zhang R.-G."/>
            <person name="Yun Q.-Z."/>
            <person name="Chai Y.-H."/>
            <person name="Lu J.-Y."/>
            <person name="Li Y."/>
            <person name="Zhao S.-W."/>
            <person name="Mao J.-F."/>
            <person name="Jia S.-G."/>
            <person name="Mao Y.-M."/>
        </authorList>
    </citation>
    <scope>NUCLEOTIDE SEQUENCE</scope>
    <source>
        <strain evidence="2">AT0</strain>
        <tissue evidence="2">Leaf</tissue>
    </source>
</reference>
<dbReference type="Proteomes" id="UP000813462">
    <property type="component" value="Unassembled WGS sequence"/>
</dbReference>
<protein>
    <submittedName>
        <fullName evidence="2">Uncharacterized protein</fullName>
    </submittedName>
</protein>
<evidence type="ECO:0000313" key="3">
    <source>
        <dbReference type="Proteomes" id="UP000813462"/>
    </source>
</evidence>